<dbReference type="AlphaFoldDB" id="A0A840KJU1"/>
<proteinExistence type="predicted"/>
<sequence length="96" mass="10824">MRETFKLAALAIVSMGAMARSCVKTGARVTEFSDPVITEARYMKNVHTIEANRFTTAKALKTGKNMTEIADVIRKSNEKDTVKNVKQVRTMRKMKK</sequence>
<dbReference type="RefSeq" id="WP_184191312.1">
    <property type="nucleotide sequence ID" value="NZ_JACHLE010000005.1"/>
</dbReference>
<evidence type="ECO:0000256" key="1">
    <source>
        <dbReference type="SAM" id="SignalP"/>
    </source>
</evidence>
<feature type="chain" id="PRO_5032736856" evidence="1">
    <location>
        <begin position="20"/>
        <end position="96"/>
    </location>
</feature>
<dbReference type="EMBL" id="JACHLE010000005">
    <property type="protein sequence ID" value="MBB4807934.1"/>
    <property type="molecule type" value="Genomic_DNA"/>
</dbReference>
<reference evidence="2 3" key="1">
    <citation type="submission" date="2020-08" db="EMBL/GenBank/DDBJ databases">
        <title>Functional genomics of gut bacteria from endangered species of beetles.</title>
        <authorList>
            <person name="Carlos-Shanley C."/>
        </authorList>
    </citation>
    <scope>NUCLEOTIDE SEQUENCE [LARGE SCALE GENOMIC DNA]</scope>
    <source>
        <strain evidence="2 3">S00151</strain>
    </source>
</reference>
<feature type="signal peptide" evidence="1">
    <location>
        <begin position="1"/>
        <end position="19"/>
    </location>
</feature>
<keyword evidence="1" id="KW-0732">Signal</keyword>
<organism evidence="2 3">
    <name type="scientific">Chryseobacterium defluvii</name>
    <dbReference type="NCBI Taxonomy" id="160396"/>
    <lineage>
        <taxon>Bacteria</taxon>
        <taxon>Pseudomonadati</taxon>
        <taxon>Bacteroidota</taxon>
        <taxon>Flavobacteriia</taxon>
        <taxon>Flavobacteriales</taxon>
        <taxon>Weeksellaceae</taxon>
        <taxon>Chryseobacterium group</taxon>
        <taxon>Chryseobacterium</taxon>
    </lineage>
</organism>
<name>A0A840KJU1_9FLAO</name>
<evidence type="ECO:0000313" key="3">
    <source>
        <dbReference type="Proteomes" id="UP000592180"/>
    </source>
</evidence>
<comment type="caution">
    <text evidence="2">The sequence shown here is derived from an EMBL/GenBank/DDBJ whole genome shotgun (WGS) entry which is preliminary data.</text>
</comment>
<gene>
    <name evidence="2" type="ORF">HNP38_003250</name>
</gene>
<accession>A0A840KJU1</accession>
<dbReference type="Proteomes" id="UP000592180">
    <property type="component" value="Unassembled WGS sequence"/>
</dbReference>
<keyword evidence="3" id="KW-1185">Reference proteome</keyword>
<evidence type="ECO:0000313" key="2">
    <source>
        <dbReference type="EMBL" id="MBB4807934.1"/>
    </source>
</evidence>
<protein>
    <submittedName>
        <fullName evidence="2">Uncharacterized protein</fullName>
    </submittedName>
</protein>